<evidence type="ECO:0000313" key="3">
    <source>
        <dbReference type="Proteomes" id="UP000054018"/>
    </source>
</evidence>
<evidence type="ECO:0000256" key="1">
    <source>
        <dbReference type="SAM" id="MobiDB-lite"/>
    </source>
</evidence>
<protein>
    <submittedName>
        <fullName evidence="2">Uncharacterized protein</fullName>
    </submittedName>
</protein>
<feature type="compositionally biased region" description="Basic residues" evidence="1">
    <location>
        <begin position="59"/>
        <end position="70"/>
    </location>
</feature>
<proteinExistence type="predicted"/>
<feature type="region of interest" description="Disordered" evidence="1">
    <location>
        <begin position="145"/>
        <end position="164"/>
    </location>
</feature>
<dbReference type="OrthoDB" id="420046at2759"/>
<keyword evidence="3" id="KW-1185">Reference proteome</keyword>
<reference evidence="2 3" key="1">
    <citation type="submission" date="2014-04" db="EMBL/GenBank/DDBJ databases">
        <authorList>
            <consortium name="DOE Joint Genome Institute"/>
            <person name="Kuo A."/>
            <person name="Kohler A."/>
            <person name="Costa M.D."/>
            <person name="Nagy L.G."/>
            <person name="Floudas D."/>
            <person name="Copeland A."/>
            <person name="Barry K.W."/>
            <person name="Cichocki N."/>
            <person name="Veneault-Fourrey C."/>
            <person name="LaButti K."/>
            <person name="Lindquist E.A."/>
            <person name="Lipzen A."/>
            <person name="Lundell T."/>
            <person name="Morin E."/>
            <person name="Murat C."/>
            <person name="Sun H."/>
            <person name="Tunlid A."/>
            <person name="Henrissat B."/>
            <person name="Grigoriev I.V."/>
            <person name="Hibbett D.S."/>
            <person name="Martin F."/>
            <person name="Nordberg H.P."/>
            <person name="Cantor M.N."/>
            <person name="Hua S.X."/>
        </authorList>
    </citation>
    <scope>NUCLEOTIDE SEQUENCE [LARGE SCALE GENOMIC DNA]</scope>
    <source>
        <strain evidence="2 3">441</strain>
    </source>
</reference>
<name>A0A0C9YY46_9AGAM</name>
<feature type="compositionally biased region" description="Basic residues" evidence="1">
    <location>
        <begin position="433"/>
        <end position="446"/>
    </location>
</feature>
<dbReference type="STRING" id="765257.A0A0C9YY46"/>
<feature type="compositionally biased region" description="Polar residues" evidence="1">
    <location>
        <begin position="9"/>
        <end position="25"/>
    </location>
</feature>
<evidence type="ECO:0000313" key="2">
    <source>
        <dbReference type="EMBL" id="KIK30010.1"/>
    </source>
</evidence>
<reference evidence="3" key="2">
    <citation type="submission" date="2015-01" db="EMBL/GenBank/DDBJ databases">
        <title>Evolutionary Origins and Diversification of the Mycorrhizal Mutualists.</title>
        <authorList>
            <consortium name="DOE Joint Genome Institute"/>
            <consortium name="Mycorrhizal Genomics Consortium"/>
            <person name="Kohler A."/>
            <person name="Kuo A."/>
            <person name="Nagy L.G."/>
            <person name="Floudas D."/>
            <person name="Copeland A."/>
            <person name="Barry K.W."/>
            <person name="Cichocki N."/>
            <person name="Veneault-Fourrey C."/>
            <person name="LaButti K."/>
            <person name="Lindquist E.A."/>
            <person name="Lipzen A."/>
            <person name="Lundell T."/>
            <person name="Morin E."/>
            <person name="Murat C."/>
            <person name="Riley R."/>
            <person name="Ohm R."/>
            <person name="Sun H."/>
            <person name="Tunlid A."/>
            <person name="Henrissat B."/>
            <person name="Grigoriev I.V."/>
            <person name="Hibbett D.S."/>
            <person name="Martin F."/>
        </authorList>
    </citation>
    <scope>NUCLEOTIDE SEQUENCE [LARGE SCALE GENOMIC DNA]</scope>
    <source>
        <strain evidence="3">441</strain>
    </source>
</reference>
<feature type="region of interest" description="Disordered" evidence="1">
    <location>
        <begin position="415"/>
        <end position="460"/>
    </location>
</feature>
<accession>A0A0C9YY46</accession>
<dbReference type="EMBL" id="KN833688">
    <property type="protein sequence ID" value="KIK30010.1"/>
    <property type="molecule type" value="Genomic_DNA"/>
</dbReference>
<feature type="region of interest" description="Disordered" evidence="1">
    <location>
        <begin position="1"/>
        <end position="88"/>
    </location>
</feature>
<dbReference type="HOGENOM" id="CLU_017399_0_0_1"/>
<dbReference type="Proteomes" id="UP000054018">
    <property type="component" value="Unassembled WGS sequence"/>
</dbReference>
<dbReference type="AlphaFoldDB" id="A0A0C9YY46"/>
<sequence>MDSIGAGLTSRQSANYDHSSCSAFSNGREEHLITSPTLAQTEALRDDGSPQPVVPPSTQKKKKKKKSKKASTKDGSSSATVQPQVDNLTDAERPPVLCISRNKHWKYISSYHGPWLQLPLELLESLLVLNLDPGTMSPSEGQFLSSQPAQNGCAPKRPSCFRSPPRLDEFDRGFRSLSDYTPPESPGGTFTSLSPLQTLHPSPPAFPLPVAGRPTPPPIDPGVFRNVAAIRRLIDEAAELSVRASSGLSAAALGSMRNGGGNASWATAHALGLDGTGNVGGGRNVAMSAMRIHRLRALAVQKLAAAYKADEVASSVMVMQGGSVFDDIAERVLKHDPNDPDARYVHFFHEKIPSRSANRQLAESTTTQVLDELIAAYPQRLEYFRTRGIVHCFRDEYMLAVKDFTHALKEARSVRKGRTAHRTIISPTEPRGKSSKQKKGSNKSHGRAPPNGTSPSADAFSIDGVEPLLHSSVLPDAPDPIEPQLLFLRGAAYLQQAVYLIESAILKLEGIGKSISAVDGAELRLCYLANGRYGGVEVGNPDGPLGKSDGPKACAYRQVLADAALRNEIDSHLRKCIRDHERFLSHFDTIGGPSPVPTTDSPAELARRVELAFRLTEIVRPGNHSAASRPPVADSTFPLPFTTYHPLIVESHFNILICQLMLGELATLVTTFARTAVIVEGLEGYPVFLPPRSMAQAEFIEVLERLAAGWRVGVLPHSATQADSLRSRAEIEAPPRSPPMCLVEEMSFNAEGNDPSFPVASSSTKGIVTPSPRSLERDTPTPCSFSESHRIDLVEALECARMLLATVARRQKERTSKVAADKASNGNKKPLNINIPLHGPRVEIILAWFAAVHLVDLESVA</sequence>
<feature type="region of interest" description="Disordered" evidence="1">
    <location>
        <begin position="757"/>
        <end position="783"/>
    </location>
</feature>
<gene>
    <name evidence="2" type="ORF">PISMIDRAFT_448474</name>
</gene>
<organism evidence="2 3">
    <name type="scientific">Pisolithus microcarpus 441</name>
    <dbReference type="NCBI Taxonomy" id="765257"/>
    <lineage>
        <taxon>Eukaryota</taxon>
        <taxon>Fungi</taxon>
        <taxon>Dikarya</taxon>
        <taxon>Basidiomycota</taxon>
        <taxon>Agaricomycotina</taxon>
        <taxon>Agaricomycetes</taxon>
        <taxon>Agaricomycetidae</taxon>
        <taxon>Boletales</taxon>
        <taxon>Sclerodermatineae</taxon>
        <taxon>Pisolithaceae</taxon>
        <taxon>Pisolithus</taxon>
    </lineage>
</organism>